<feature type="domain" description="ABCA1-4-like C-terminal R2 regulatory" evidence="1">
    <location>
        <begin position="50"/>
        <end position="122"/>
    </location>
</feature>
<evidence type="ECO:0000313" key="3">
    <source>
        <dbReference type="Proteomes" id="UP000192257"/>
    </source>
</evidence>
<dbReference type="GO" id="GO:0140359">
    <property type="term" value="F:ABC-type transporter activity"/>
    <property type="evidence" value="ECO:0007669"/>
    <property type="project" value="InterPro"/>
</dbReference>
<dbReference type="RefSeq" id="XP_028882550.1">
    <property type="nucleotide sequence ID" value="XM_029025994.1"/>
</dbReference>
<evidence type="ECO:0000259" key="1">
    <source>
        <dbReference type="Pfam" id="PF23321"/>
    </source>
</evidence>
<dbReference type="OrthoDB" id="10268057at2759"/>
<evidence type="ECO:0000313" key="2">
    <source>
        <dbReference type="EMBL" id="ORC88484.1"/>
    </source>
</evidence>
<dbReference type="GO" id="GO:0005524">
    <property type="term" value="F:ATP binding"/>
    <property type="evidence" value="ECO:0007669"/>
    <property type="project" value="UniProtKB-KW"/>
</dbReference>
<dbReference type="AlphaFoldDB" id="A0A1X0NUW0"/>
<keyword evidence="2" id="KW-0067">ATP-binding</keyword>
<dbReference type="GO" id="GO:0005319">
    <property type="term" value="F:lipid transporter activity"/>
    <property type="evidence" value="ECO:0007669"/>
    <property type="project" value="TreeGrafter"/>
</dbReference>
<dbReference type="Pfam" id="PF23321">
    <property type="entry name" value="R1_ABCA1"/>
    <property type="match status" value="1"/>
</dbReference>
<sequence>MIKRIADNCSVVLTTHHLEEVEALGDVVAIMVDGKLRCIGDKTHLKNKYGSGYEMHICIANADWYDHVESFVSQMFPGATLNEYKGQRFVYALPHDTSLANTFRILQQFKDTLGITDYCVSQTSIEQVFLRISDGAV</sequence>
<organism evidence="2 3">
    <name type="scientific">Trypanosoma theileri</name>
    <dbReference type="NCBI Taxonomy" id="67003"/>
    <lineage>
        <taxon>Eukaryota</taxon>
        <taxon>Discoba</taxon>
        <taxon>Euglenozoa</taxon>
        <taxon>Kinetoplastea</taxon>
        <taxon>Metakinetoplastina</taxon>
        <taxon>Trypanosomatida</taxon>
        <taxon>Trypanosomatidae</taxon>
        <taxon>Trypanosoma</taxon>
    </lineage>
</organism>
<dbReference type="InterPro" id="IPR026082">
    <property type="entry name" value="ABCA"/>
</dbReference>
<dbReference type="Gene3D" id="3.40.50.300">
    <property type="entry name" value="P-loop containing nucleotide triphosphate hydrolases"/>
    <property type="match status" value="1"/>
</dbReference>
<protein>
    <submittedName>
        <fullName evidence="2">Putative ATP-binding cassette transporter ABCA1</fullName>
    </submittedName>
</protein>
<dbReference type="GO" id="GO:0016020">
    <property type="term" value="C:membrane"/>
    <property type="evidence" value="ECO:0007669"/>
    <property type="project" value="InterPro"/>
</dbReference>
<accession>A0A1X0NUW0</accession>
<dbReference type="VEuPathDB" id="TriTrypDB:TM35_000161220"/>
<dbReference type="InterPro" id="IPR056264">
    <property type="entry name" value="R2_ABCA1-4-like"/>
</dbReference>
<dbReference type="Proteomes" id="UP000192257">
    <property type="component" value="Unassembled WGS sequence"/>
</dbReference>
<dbReference type="PANTHER" id="PTHR19229">
    <property type="entry name" value="ATP-BINDING CASSETTE TRANSPORTER SUBFAMILY A ABCA"/>
    <property type="match status" value="1"/>
</dbReference>
<dbReference type="InterPro" id="IPR027417">
    <property type="entry name" value="P-loop_NTPase"/>
</dbReference>
<dbReference type="SUPFAM" id="SSF52540">
    <property type="entry name" value="P-loop containing nucleoside triphosphate hydrolases"/>
    <property type="match status" value="1"/>
</dbReference>
<dbReference type="PANTHER" id="PTHR19229:SF262">
    <property type="entry name" value="TRANSPORTER, PUTATIVE-RELATED"/>
    <property type="match status" value="1"/>
</dbReference>
<dbReference type="GeneID" id="39985774"/>
<proteinExistence type="predicted"/>
<keyword evidence="2" id="KW-0547">Nucleotide-binding</keyword>
<gene>
    <name evidence="2" type="ORF">TM35_000161220</name>
</gene>
<name>A0A1X0NUW0_9TRYP</name>
<comment type="caution">
    <text evidence="2">The sequence shown here is derived from an EMBL/GenBank/DDBJ whole genome shotgun (WGS) entry which is preliminary data.</text>
</comment>
<dbReference type="EMBL" id="NBCO01000016">
    <property type="protein sequence ID" value="ORC88484.1"/>
    <property type="molecule type" value="Genomic_DNA"/>
</dbReference>
<reference evidence="2 3" key="1">
    <citation type="submission" date="2017-03" db="EMBL/GenBank/DDBJ databases">
        <title>An alternative strategy for trypanosome survival in the mammalian bloodstream revealed through genome and transcriptome analysis of the ubiquitous bovine parasite Trypanosoma (Megatrypanum) theileri.</title>
        <authorList>
            <person name="Kelly S."/>
            <person name="Ivens A."/>
            <person name="Mott A."/>
            <person name="O'Neill E."/>
            <person name="Emms D."/>
            <person name="Macleod O."/>
            <person name="Voorheis P."/>
            <person name="Matthews J."/>
            <person name="Matthews K."/>
            <person name="Carrington M."/>
        </authorList>
    </citation>
    <scope>NUCLEOTIDE SEQUENCE [LARGE SCALE GENOMIC DNA]</scope>
    <source>
        <strain evidence="2">Edinburgh</strain>
    </source>
</reference>
<keyword evidence="3" id="KW-1185">Reference proteome</keyword>